<dbReference type="PANTHER" id="PTHR21666:SF289">
    <property type="entry name" value="L-ALA--D-GLU ENDOPEPTIDASE"/>
    <property type="match status" value="1"/>
</dbReference>
<gene>
    <name evidence="4" type="ORF">A2373_01420</name>
</gene>
<dbReference type="AlphaFoldDB" id="A0A1F6NJA1"/>
<evidence type="ECO:0000256" key="1">
    <source>
        <dbReference type="ARBA" id="ARBA00022729"/>
    </source>
</evidence>
<keyword evidence="1" id="KW-0732">Signal</keyword>
<feature type="coiled-coil region" evidence="2">
    <location>
        <begin position="28"/>
        <end position="132"/>
    </location>
</feature>
<dbReference type="Pfam" id="PF01551">
    <property type="entry name" value="Peptidase_M23"/>
    <property type="match status" value="1"/>
</dbReference>
<evidence type="ECO:0000313" key="5">
    <source>
        <dbReference type="Proteomes" id="UP000176300"/>
    </source>
</evidence>
<keyword evidence="2" id="KW-0175">Coiled coil</keyword>
<name>A0A1F6NJA1_9BACT</name>
<dbReference type="SUPFAM" id="SSF51261">
    <property type="entry name" value="Duplicated hybrid motif"/>
    <property type="match status" value="1"/>
</dbReference>
<evidence type="ECO:0000256" key="2">
    <source>
        <dbReference type="SAM" id="Coils"/>
    </source>
</evidence>
<accession>A0A1F6NJA1</accession>
<dbReference type="STRING" id="1798697.A2373_01420"/>
<dbReference type="InterPro" id="IPR050570">
    <property type="entry name" value="Cell_wall_metabolism_enzyme"/>
</dbReference>
<evidence type="ECO:0000313" key="4">
    <source>
        <dbReference type="EMBL" id="OGH84011.1"/>
    </source>
</evidence>
<feature type="domain" description="M23ase beta-sheet core" evidence="3">
    <location>
        <begin position="304"/>
        <end position="406"/>
    </location>
</feature>
<dbReference type="EMBL" id="MFQS01000006">
    <property type="protein sequence ID" value="OGH84011.1"/>
    <property type="molecule type" value="Genomic_DNA"/>
</dbReference>
<proteinExistence type="predicted"/>
<dbReference type="Proteomes" id="UP000176300">
    <property type="component" value="Unassembled WGS sequence"/>
</dbReference>
<dbReference type="Gene3D" id="2.70.70.10">
    <property type="entry name" value="Glucose Permease (Domain IIA)"/>
    <property type="match status" value="1"/>
</dbReference>
<sequence>MKKILFIAICLILGFVFKPYLTFSAVDNENINTEIELLNKQIAEKKARVKRLEESIAQVKKDINAKRLEATSLKNQIAILDNRTTQIELDIEATEEKLDTLNLEITALEMKIKLQEEDIKRQKEMLAELIRTINYEADKSYLEVIAAYDNFSDFYNRVQYLQVVEEDLGSNAKSLRLAKESLEEKKGSTEERKESYEKLKVSLDEKKEDYEEQIFGKENLLFQTKSSEMTFQALLENLRKQYQEIESEIASVEREVRNKLEAQNKLSATTDANFDGLFSWPSQSRYVTSYFHDPEYPYRHIFEHNAIDIRAGQGTPIKAAASGYVGRARVCSSSSCYSYVMLLHSDNFSTLYGHLSKIIVSEEQFVTRGDVIGYSGGTPGTVGAGPFVTGPHLHFEIRKNGIPVNPLNYLAKDWE</sequence>
<dbReference type="InterPro" id="IPR011055">
    <property type="entry name" value="Dup_hybrid_motif"/>
</dbReference>
<dbReference type="CDD" id="cd12797">
    <property type="entry name" value="M23_peptidase"/>
    <property type="match status" value="1"/>
</dbReference>
<dbReference type="InterPro" id="IPR016047">
    <property type="entry name" value="M23ase_b-sheet_dom"/>
</dbReference>
<evidence type="ECO:0000259" key="3">
    <source>
        <dbReference type="Pfam" id="PF01551"/>
    </source>
</evidence>
<dbReference type="PANTHER" id="PTHR21666">
    <property type="entry name" value="PEPTIDASE-RELATED"/>
    <property type="match status" value="1"/>
</dbReference>
<reference evidence="4 5" key="1">
    <citation type="journal article" date="2016" name="Nat. Commun.">
        <title>Thousands of microbial genomes shed light on interconnected biogeochemical processes in an aquifer system.</title>
        <authorList>
            <person name="Anantharaman K."/>
            <person name="Brown C.T."/>
            <person name="Hug L.A."/>
            <person name="Sharon I."/>
            <person name="Castelle C.J."/>
            <person name="Probst A.J."/>
            <person name="Thomas B.C."/>
            <person name="Singh A."/>
            <person name="Wilkins M.J."/>
            <person name="Karaoz U."/>
            <person name="Brodie E.L."/>
            <person name="Williams K.H."/>
            <person name="Hubbard S.S."/>
            <person name="Banfield J.F."/>
        </authorList>
    </citation>
    <scope>NUCLEOTIDE SEQUENCE [LARGE SCALE GENOMIC DNA]</scope>
</reference>
<dbReference type="Gene3D" id="6.10.250.3150">
    <property type="match status" value="1"/>
</dbReference>
<dbReference type="GO" id="GO:0004222">
    <property type="term" value="F:metalloendopeptidase activity"/>
    <property type="evidence" value="ECO:0007669"/>
    <property type="project" value="TreeGrafter"/>
</dbReference>
<protein>
    <recommendedName>
        <fullName evidence="3">M23ase beta-sheet core domain-containing protein</fullName>
    </recommendedName>
</protein>
<feature type="coiled-coil region" evidence="2">
    <location>
        <begin position="165"/>
        <end position="262"/>
    </location>
</feature>
<comment type="caution">
    <text evidence="4">The sequence shown here is derived from an EMBL/GenBank/DDBJ whole genome shotgun (WGS) entry which is preliminary data.</text>
</comment>
<organism evidence="4 5">
    <name type="scientific">Candidatus Magasanikbacteria bacterium RIFOXYB1_FULL_40_15</name>
    <dbReference type="NCBI Taxonomy" id="1798697"/>
    <lineage>
        <taxon>Bacteria</taxon>
        <taxon>Candidatus Magasanikiibacteriota</taxon>
    </lineage>
</organism>